<evidence type="ECO:0000256" key="4">
    <source>
        <dbReference type="ARBA" id="ARBA00022679"/>
    </source>
</evidence>
<name>A0A835ZKV8_9STRA</name>
<evidence type="ECO:0000313" key="12">
    <source>
        <dbReference type="EMBL" id="KAG5192814.1"/>
    </source>
</evidence>
<keyword evidence="8" id="KW-0472">Membrane</keyword>
<keyword evidence="7" id="KW-1133">Transmembrane helix</keyword>
<comment type="similarity">
    <text evidence="2">Belongs to the MNN1/MNT family.</text>
</comment>
<feature type="compositionally biased region" description="Gly residues" evidence="10">
    <location>
        <begin position="528"/>
        <end position="537"/>
    </location>
</feature>
<comment type="caution">
    <text evidence="12">The sequence shown here is derived from an EMBL/GenBank/DDBJ whole genome shotgun (WGS) entry which is preliminary data.</text>
</comment>
<sequence length="600" mass="62123">MPLVLTLAAVLIAVAVLCISRPRTAAPDASEIDDAAFAPSIGSAALGAAAGRRRAAESPAHAYAAAFREVAEALQLDVTTLSTPLTFERLYSKGSAVSLAAALRRYVRALDAYDALDSAAAAAAAAAADAAAAAALQGDGGGGAAAAETALGAEAERARRQVRAVHAALFPWLRRAWGDPLALRRSYVGRGIVVLAGDRELPWALTHVRHLRRRLGCALPIEVFHCGARDLQREHAALLEAERGVAVLDLGAAVDARLAPLLPPRQQRGAAAPPPPRALALLASSFAEVILMDADTIFLSDPAALFDTPQYAQTGTLFYQDRAMAASPSGDAARQHWLRMLLLLAPAADDDHSADAQAAGMQAARAWRHGAAPPRGMAAGVAVYDKRRRFRGALAAAAAGCGTLRPHLYARARGDAELFWLAHEIVGEPYAFSAHAPAIVGPLPAAAGALPGGGAAVTATAAAAAVTPDSYSVCAEQALHLTEGGAPLWLSGWLLARNRYALRETVRRREAPDWQTIEWWAAEPGEWYSGGGGGGSDSGSTTDSEGSGGGSGDGGGGGDGDALPCFAFPADRLPRRLSADALDALQQIRDDFMALFMAPA</sequence>
<comment type="subcellular location">
    <subcellularLocation>
        <location evidence="1">Membrane</location>
        <topology evidence="1">Single-pass type II membrane protein</topology>
    </subcellularLocation>
</comment>
<accession>A0A835ZKV8</accession>
<dbReference type="OrthoDB" id="430354at2759"/>
<reference evidence="12" key="1">
    <citation type="submission" date="2021-02" db="EMBL/GenBank/DDBJ databases">
        <title>First Annotated Genome of the Yellow-green Alga Tribonema minus.</title>
        <authorList>
            <person name="Mahan K.M."/>
        </authorList>
    </citation>
    <scope>NUCLEOTIDE SEQUENCE</scope>
    <source>
        <strain evidence="12">UTEX B ZZ1240</strain>
    </source>
</reference>
<dbReference type="InterPro" id="IPR029044">
    <property type="entry name" value="Nucleotide-diphossugar_trans"/>
</dbReference>
<dbReference type="PANTHER" id="PTHR31392:SF1">
    <property type="entry name" value="ALPHA-1,3-MANNOSYLTRANSFERASE MNN1-RELATED"/>
    <property type="match status" value="1"/>
</dbReference>
<feature type="signal peptide" evidence="11">
    <location>
        <begin position="1"/>
        <end position="25"/>
    </location>
</feature>
<evidence type="ECO:0000256" key="5">
    <source>
        <dbReference type="ARBA" id="ARBA00022692"/>
    </source>
</evidence>
<keyword evidence="3 12" id="KW-0328">Glycosyltransferase</keyword>
<dbReference type="GO" id="GO:0000033">
    <property type="term" value="F:alpha-1,3-mannosyltransferase activity"/>
    <property type="evidence" value="ECO:0007669"/>
    <property type="project" value="TreeGrafter"/>
</dbReference>
<evidence type="ECO:0000256" key="8">
    <source>
        <dbReference type="ARBA" id="ARBA00023136"/>
    </source>
</evidence>
<feature type="compositionally biased region" description="Gly residues" evidence="10">
    <location>
        <begin position="546"/>
        <end position="560"/>
    </location>
</feature>
<gene>
    <name evidence="12" type="ORF">JKP88DRAFT_274774</name>
</gene>
<evidence type="ECO:0000256" key="9">
    <source>
        <dbReference type="ARBA" id="ARBA00023180"/>
    </source>
</evidence>
<organism evidence="12 13">
    <name type="scientific">Tribonema minus</name>
    <dbReference type="NCBI Taxonomy" id="303371"/>
    <lineage>
        <taxon>Eukaryota</taxon>
        <taxon>Sar</taxon>
        <taxon>Stramenopiles</taxon>
        <taxon>Ochrophyta</taxon>
        <taxon>PX clade</taxon>
        <taxon>Xanthophyceae</taxon>
        <taxon>Tribonematales</taxon>
        <taxon>Tribonemataceae</taxon>
        <taxon>Tribonema</taxon>
    </lineage>
</organism>
<dbReference type="GO" id="GO:0005794">
    <property type="term" value="C:Golgi apparatus"/>
    <property type="evidence" value="ECO:0007669"/>
    <property type="project" value="TreeGrafter"/>
</dbReference>
<evidence type="ECO:0000256" key="7">
    <source>
        <dbReference type="ARBA" id="ARBA00022989"/>
    </source>
</evidence>
<keyword evidence="13" id="KW-1185">Reference proteome</keyword>
<feature type="region of interest" description="Disordered" evidence="10">
    <location>
        <begin position="528"/>
        <end position="561"/>
    </location>
</feature>
<dbReference type="PANTHER" id="PTHR31392">
    <property type="entry name" value="ALPHA-1,3-MANNOSYLTRANSFERASE MNN1-RELATED"/>
    <property type="match status" value="1"/>
</dbReference>
<dbReference type="EMBL" id="JAFCMP010000002">
    <property type="protein sequence ID" value="KAG5192814.1"/>
    <property type="molecule type" value="Genomic_DNA"/>
</dbReference>
<keyword evidence="6" id="KW-0735">Signal-anchor</keyword>
<dbReference type="AlphaFoldDB" id="A0A835ZKV8"/>
<protein>
    <submittedName>
        <fullName evidence="12">Mannosyltransferase putative-domain-containing protein</fullName>
    </submittedName>
</protein>
<dbReference type="SUPFAM" id="SSF53448">
    <property type="entry name" value="Nucleotide-diphospho-sugar transferases"/>
    <property type="match status" value="1"/>
</dbReference>
<dbReference type="GO" id="GO:0016020">
    <property type="term" value="C:membrane"/>
    <property type="evidence" value="ECO:0007669"/>
    <property type="project" value="UniProtKB-SubCell"/>
</dbReference>
<evidence type="ECO:0000256" key="3">
    <source>
        <dbReference type="ARBA" id="ARBA00022676"/>
    </source>
</evidence>
<keyword evidence="5" id="KW-0812">Transmembrane</keyword>
<evidence type="ECO:0000256" key="6">
    <source>
        <dbReference type="ARBA" id="ARBA00022968"/>
    </source>
</evidence>
<feature type="chain" id="PRO_5032365001" evidence="11">
    <location>
        <begin position="26"/>
        <end position="600"/>
    </location>
</feature>
<keyword evidence="9" id="KW-0325">Glycoprotein</keyword>
<dbReference type="Proteomes" id="UP000664859">
    <property type="component" value="Unassembled WGS sequence"/>
</dbReference>
<evidence type="ECO:0000256" key="1">
    <source>
        <dbReference type="ARBA" id="ARBA00004606"/>
    </source>
</evidence>
<keyword evidence="4 12" id="KW-0808">Transferase</keyword>
<keyword evidence="11" id="KW-0732">Signal</keyword>
<evidence type="ECO:0000256" key="11">
    <source>
        <dbReference type="SAM" id="SignalP"/>
    </source>
</evidence>
<dbReference type="GO" id="GO:0006493">
    <property type="term" value="P:protein O-linked glycosylation"/>
    <property type="evidence" value="ECO:0007669"/>
    <property type="project" value="TreeGrafter"/>
</dbReference>
<evidence type="ECO:0000256" key="10">
    <source>
        <dbReference type="SAM" id="MobiDB-lite"/>
    </source>
</evidence>
<proteinExistence type="inferred from homology"/>
<dbReference type="Pfam" id="PF11051">
    <property type="entry name" value="Mannosyl_trans3"/>
    <property type="match status" value="1"/>
</dbReference>
<evidence type="ECO:0000313" key="13">
    <source>
        <dbReference type="Proteomes" id="UP000664859"/>
    </source>
</evidence>
<dbReference type="InterPro" id="IPR022751">
    <property type="entry name" value="Alpha_mannosyltransferase"/>
</dbReference>
<evidence type="ECO:0000256" key="2">
    <source>
        <dbReference type="ARBA" id="ARBA00009105"/>
    </source>
</evidence>